<feature type="signal peptide" evidence="1">
    <location>
        <begin position="1"/>
        <end position="21"/>
    </location>
</feature>
<protein>
    <recommendedName>
        <fullName evidence="4">PknH-like extracellular domain-containing protein</fullName>
    </recommendedName>
</protein>
<reference evidence="2 3" key="1">
    <citation type="submission" date="2020-06" db="EMBL/GenBank/DDBJ databases">
        <title>Genome mining for natural products.</title>
        <authorList>
            <person name="Zhang B."/>
            <person name="Shi J."/>
            <person name="Ge H."/>
        </authorList>
    </citation>
    <scope>NUCLEOTIDE SEQUENCE [LARGE SCALE GENOMIC DNA]</scope>
    <source>
        <strain evidence="2 3">NA00687</strain>
    </source>
</reference>
<evidence type="ECO:0000313" key="2">
    <source>
        <dbReference type="EMBL" id="QKW54364.1"/>
    </source>
</evidence>
<organism evidence="2 3">
    <name type="scientific">Streptomyces buecherae</name>
    <dbReference type="NCBI Taxonomy" id="2763006"/>
    <lineage>
        <taxon>Bacteria</taxon>
        <taxon>Bacillati</taxon>
        <taxon>Actinomycetota</taxon>
        <taxon>Actinomycetes</taxon>
        <taxon>Kitasatosporales</taxon>
        <taxon>Streptomycetaceae</taxon>
        <taxon>Streptomyces</taxon>
    </lineage>
</organism>
<evidence type="ECO:0000313" key="3">
    <source>
        <dbReference type="Proteomes" id="UP000509303"/>
    </source>
</evidence>
<accession>A0A7H8NIH8</accession>
<keyword evidence="3" id="KW-1185">Reference proteome</keyword>
<evidence type="ECO:0000256" key="1">
    <source>
        <dbReference type="SAM" id="SignalP"/>
    </source>
</evidence>
<keyword evidence="1" id="KW-0732">Signal</keyword>
<sequence length="199" mass="21220">MGLAVLATAATTAVLAPTATAAPRATQAAEPAFLAPNELPPHASSAWYASPVTAGTPDPLPFCVGPALPGATSVHRDFWTEYDTGAVQVTVVERDETRAKSLAALWNKTIRACADKVEQEDPDMTAEFRDFGSINVEEGANVYGIHTAHAWGSSDINMFSVGRDGRTVTVVKWGQMGNFQHAQVPDFKKTTTTAVNKLY</sequence>
<dbReference type="Proteomes" id="UP000509303">
    <property type="component" value="Chromosome"/>
</dbReference>
<gene>
    <name evidence="2" type="ORF">HUT08_08980</name>
</gene>
<dbReference type="EMBL" id="CP054929">
    <property type="protein sequence ID" value="QKW54364.1"/>
    <property type="molecule type" value="Genomic_DNA"/>
</dbReference>
<name>A0A7H8NIH8_9ACTN</name>
<feature type="chain" id="PRO_5029001839" description="PknH-like extracellular domain-containing protein" evidence="1">
    <location>
        <begin position="22"/>
        <end position="199"/>
    </location>
</feature>
<dbReference type="AlphaFoldDB" id="A0A7H8NIH8"/>
<proteinExistence type="predicted"/>
<evidence type="ECO:0008006" key="4">
    <source>
        <dbReference type="Google" id="ProtNLM"/>
    </source>
</evidence>